<dbReference type="RefSeq" id="WP_322609194.1">
    <property type="nucleotide sequence ID" value="NZ_JARVCO010000010.1"/>
</dbReference>
<sequence>MHLILTSIRPRRRPTWLGWLLIATAILTLGFAAFSNLYPFLSPESPPQKGLMVVEGWIHDLALNDAVKLFKCGDYEKIVCTGVPIETGSYIQQFKSYPEMTAQRLRKMGIPEEQIIVTIADSAKKDRTYRSAEALREALIAHNLPQTDLHLISVGAHGRRSRMLFQKALGIEYNVGITCLPPSAYEPEDWYKCSEGVREVIGESIAYLYAKLFFHP</sequence>
<evidence type="ECO:0000313" key="3">
    <source>
        <dbReference type="Proteomes" id="UP001290861"/>
    </source>
</evidence>
<dbReference type="Proteomes" id="UP001290861">
    <property type="component" value="Unassembled WGS sequence"/>
</dbReference>
<evidence type="ECO:0000313" key="2">
    <source>
        <dbReference type="EMBL" id="MDZ8119411.1"/>
    </source>
</evidence>
<keyword evidence="3" id="KW-1185">Reference proteome</keyword>
<proteinExistence type="predicted"/>
<feature type="domain" description="DUF218" evidence="1">
    <location>
        <begin position="57"/>
        <end position="188"/>
    </location>
</feature>
<accession>A0ABU5MZM2</accession>
<dbReference type="Pfam" id="PF02698">
    <property type="entry name" value="DUF218"/>
    <property type="match status" value="1"/>
</dbReference>
<dbReference type="EMBL" id="JARVCO010000010">
    <property type="protein sequence ID" value="MDZ8119411.1"/>
    <property type="molecule type" value="Genomic_DNA"/>
</dbReference>
<comment type="caution">
    <text evidence="2">The sequence shown here is derived from an EMBL/GenBank/DDBJ whole genome shotgun (WGS) entry which is preliminary data.</text>
</comment>
<evidence type="ECO:0000259" key="1">
    <source>
        <dbReference type="Pfam" id="PF02698"/>
    </source>
</evidence>
<organism evidence="2 3">
    <name type="scientific">Pontiella agarivorans</name>
    <dbReference type="NCBI Taxonomy" id="3038953"/>
    <lineage>
        <taxon>Bacteria</taxon>
        <taxon>Pseudomonadati</taxon>
        <taxon>Kiritimatiellota</taxon>
        <taxon>Kiritimatiellia</taxon>
        <taxon>Kiritimatiellales</taxon>
        <taxon>Pontiellaceae</taxon>
        <taxon>Pontiella</taxon>
    </lineage>
</organism>
<reference evidence="2 3" key="1">
    <citation type="journal article" date="2024" name="Appl. Environ. Microbiol.">
        <title>Pontiella agarivorans sp. nov., a novel marine anaerobic bacterium capable of degrading macroalgal polysaccharides and fixing nitrogen.</title>
        <authorList>
            <person name="Liu N."/>
            <person name="Kivenson V."/>
            <person name="Peng X."/>
            <person name="Cui Z."/>
            <person name="Lankiewicz T.S."/>
            <person name="Gosselin K.M."/>
            <person name="English C.J."/>
            <person name="Blair E.M."/>
            <person name="O'Malley M.A."/>
            <person name="Valentine D.L."/>
        </authorList>
    </citation>
    <scope>NUCLEOTIDE SEQUENCE [LARGE SCALE GENOMIC DNA]</scope>
    <source>
        <strain evidence="2 3">NLcol2</strain>
    </source>
</reference>
<protein>
    <submittedName>
        <fullName evidence="2">ElyC/SanA/YdcF family protein</fullName>
    </submittedName>
</protein>
<dbReference type="InterPro" id="IPR003848">
    <property type="entry name" value="DUF218"/>
</dbReference>
<name>A0ABU5MZM2_9BACT</name>
<gene>
    <name evidence="2" type="ORF">P9H32_12335</name>
</gene>